<keyword evidence="9" id="KW-1185">Reference proteome</keyword>
<dbReference type="RefSeq" id="WP_395510269.1">
    <property type="nucleotide sequence ID" value="NZ_JBBDHD010000032.1"/>
</dbReference>
<dbReference type="Pfam" id="PF00069">
    <property type="entry name" value="Pkinase"/>
    <property type="match status" value="1"/>
</dbReference>
<dbReference type="SMART" id="SM00220">
    <property type="entry name" value="S_TKc"/>
    <property type="match status" value="1"/>
</dbReference>
<evidence type="ECO:0000256" key="3">
    <source>
        <dbReference type="ARBA" id="ARBA00022777"/>
    </source>
</evidence>
<evidence type="ECO:0000256" key="4">
    <source>
        <dbReference type="ARBA" id="ARBA00022840"/>
    </source>
</evidence>
<organism evidence="8 9">
    <name type="scientific">Streptomyces racemochromogenes</name>
    <dbReference type="NCBI Taxonomy" id="67353"/>
    <lineage>
        <taxon>Bacteria</taxon>
        <taxon>Bacillati</taxon>
        <taxon>Actinomycetota</taxon>
        <taxon>Actinomycetes</taxon>
        <taxon>Kitasatosporales</taxon>
        <taxon>Streptomycetaceae</taxon>
        <taxon>Streptomyces</taxon>
    </lineage>
</organism>
<feature type="binding site" evidence="5">
    <location>
        <position position="44"/>
    </location>
    <ligand>
        <name>ATP</name>
        <dbReference type="ChEBI" id="CHEBI:30616"/>
    </ligand>
</feature>
<keyword evidence="4 5" id="KW-0067">ATP-binding</keyword>
<evidence type="ECO:0000256" key="6">
    <source>
        <dbReference type="SAM" id="MobiDB-lite"/>
    </source>
</evidence>
<keyword evidence="1 8" id="KW-0808">Transferase</keyword>
<comment type="caution">
    <text evidence="8">The sequence shown here is derived from an EMBL/GenBank/DDBJ whole genome shotgun (WGS) entry which is preliminary data.</text>
</comment>
<dbReference type="GO" id="GO:0004674">
    <property type="term" value="F:protein serine/threonine kinase activity"/>
    <property type="evidence" value="ECO:0007669"/>
    <property type="project" value="UniProtKB-EC"/>
</dbReference>
<dbReference type="PANTHER" id="PTHR43289">
    <property type="entry name" value="MITOGEN-ACTIVATED PROTEIN KINASE KINASE KINASE 20-RELATED"/>
    <property type="match status" value="1"/>
</dbReference>
<evidence type="ECO:0000313" key="9">
    <source>
        <dbReference type="Proteomes" id="UP001610631"/>
    </source>
</evidence>
<feature type="region of interest" description="Disordered" evidence="6">
    <location>
        <begin position="290"/>
        <end position="321"/>
    </location>
</feature>
<dbReference type="InterPro" id="IPR000719">
    <property type="entry name" value="Prot_kinase_dom"/>
</dbReference>
<keyword evidence="2 5" id="KW-0547">Nucleotide-binding</keyword>
<dbReference type="Gene3D" id="3.30.200.20">
    <property type="entry name" value="Phosphorylase Kinase, domain 1"/>
    <property type="match status" value="1"/>
</dbReference>
<evidence type="ECO:0000259" key="7">
    <source>
        <dbReference type="PROSITE" id="PS50011"/>
    </source>
</evidence>
<protein>
    <submittedName>
        <fullName evidence="8">Serine/threonine-protein kinase</fullName>
        <ecNumber evidence="8">2.7.11.1</ecNumber>
    </submittedName>
</protein>
<dbReference type="InterPro" id="IPR017441">
    <property type="entry name" value="Protein_kinase_ATP_BS"/>
</dbReference>
<dbReference type="Gene3D" id="1.10.510.10">
    <property type="entry name" value="Transferase(Phosphotransferase) domain 1"/>
    <property type="match status" value="1"/>
</dbReference>
<dbReference type="EC" id="2.7.11.1" evidence="8"/>
<dbReference type="Proteomes" id="UP001610631">
    <property type="component" value="Unassembled WGS sequence"/>
</dbReference>
<dbReference type="SUPFAM" id="SSF56112">
    <property type="entry name" value="Protein kinase-like (PK-like)"/>
    <property type="match status" value="1"/>
</dbReference>
<dbReference type="PROSITE" id="PS50011">
    <property type="entry name" value="PROTEIN_KINASE_DOM"/>
    <property type="match status" value="1"/>
</dbReference>
<name>A0ABW7PDH2_9ACTN</name>
<dbReference type="CDD" id="cd14014">
    <property type="entry name" value="STKc_PknB_like"/>
    <property type="match status" value="1"/>
</dbReference>
<sequence length="501" mass="52324">MIEPLGKEDPRQVGPYELVRRLGRGGMGQVFLGRSPGGRLVAVKVVAAELAHDADFRRRFALEVAAARKVGGFYTAQVVDADTDAVRPWLVTAYIPGPSLHQVVRGAGPLPYRALRVLGSGLAEGLAAIHAAGLVHRDLKPGNVIVADDGPRVIDFGIARALDGGQHTGTVIGTPGFMSPEQARGEPTGPASDVFALGCVLTFAATGHSPYGLGRPDVILYRTVHEPPDLEGVPDGLAPFIRLCLAPEPDRRPLVPDALRHLATSAEDTQWLPAGVAAMIGERRAATVALRERPDREPAAGAGAGSGARSGPELGPERRRRRAAMAAAATLAVGGAAWAAVALLHPFDATGGSGTSGSAATAKAAAWSGDPCDVTDYTLIQDNQLTSVGQAGGFTNGSDRVKTCTWKVGAATVDNDRTMTLAYSTAPFHMITDRKTPKESANVHLDKLTSPATYVNQEEDRCEIAWRTPDGYAAVLESEPAGSASCVLGARFAQDLAPKLG</sequence>
<dbReference type="PROSITE" id="PS00107">
    <property type="entry name" value="PROTEIN_KINASE_ATP"/>
    <property type="match status" value="1"/>
</dbReference>
<dbReference type="EMBL" id="JBBDHD010000032">
    <property type="protein sequence ID" value="MFH7596434.1"/>
    <property type="molecule type" value="Genomic_DNA"/>
</dbReference>
<dbReference type="InterPro" id="IPR011009">
    <property type="entry name" value="Kinase-like_dom_sf"/>
</dbReference>
<keyword evidence="3 8" id="KW-0418">Kinase</keyword>
<gene>
    <name evidence="8" type="ORF">WDV06_15210</name>
</gene>
<evidence type="ECO:0000256" key="2">
    <source>
        <dbReference type="ARBA" id="ARBA00022741"/>
    </source>
</evidence>
<evidence type="ECO:0000256" key="1">
    <source>
        <dbReference type="ARBA" id="ARBA00022679"/>
    </source>
</evidence>
<proteinExistence type="predicted"/>
<evidence type="ECO:0000313" key="8">
    <source>
        <dbReference type="EMBL" id="MFH7596434.1"/>
    </source>
</evidence>
<evidence type="ECO:0000256" key="5">
    <source>
        <dbReference type="PROSITE-ProRule" id="PRU10141"/>
    </source>
</evidence>
<accession>A0ABW7PDH2</accession>
<feature type="domain" description="Protein kinase" evidence="7">
    <location>
        <begin position="16"/>
        <end position="264"/>
    </location>
</feature>
<dbReference type="InterPro" id="IPR008271">
    <property type="entry name" value="Ser/Thr_kinase_AS"/>
</dbReference>
<dbReference type="PROSITE" id="PS00108">
    <property type="entry name" value="PROTEIN_KINASE_ST"/>
    <property type="match status" value="1"/>
</dbReference>
<reference evidence="8 9" key="1">
    <citation type="submission" date="2024-03" db="EMBL/GenBank/DDBJ databases">
        <title>Whole genome sequencing of Streptomyces racemochromogenes, to identify antimicrobial biosynthetic gene clusters.</title>
        <authorList>
            <person name="Suryawanshi P."/>
            <person name="Krishnaraj P.U."/>
            <person name="Arun Y.P."/>
            <person name="Suryawanshi M.P."/>
            <person name="Rakshit O."/>
        </authorList>
    </citation>
    <scope>NUCLEOTIDE SEQUENCE [LARGE SCALE GENOMIC DNA]</scope>
    <source>
        <strain evidence="8 9">AUDT626</strain>
    </source>
</reference>
<dbReference type="PANTHER" id="PTHR43289:SF34">
    <property type="entry name" value="SERINE_THREONINE-PROTEIN KINASE YBDM-RELATED"/>
    <property type="match status" value="1"/>
</dbReference>